<dbReference type="KEGG" id="cohn:KCTCHS21_43370"/>
<reference evidence="2 3" key="1">
    <citation type="submission" date="2019-01" db="EMBL/GenBank/DDBJ databases">
        <title>Complete genome sequence of Cohnella hallensis HS21 isolated from Korean fir (Abies koreana) rhizospheric soil.</title>
        <authorList>
            <person name="Jiang L."/>
            <person name="Kang S.W."/>
            <person name="Kim S."/>
            <person name="Jung J."/>
            <person name="Kim C.Y."/>
            <person name="Kim D.H."/>
            <person name="Kim S.W."/>
            <person name="Lee J."/>
        </authorList>
    </citation>
    <scope>NUCLEOTIDE SEQUENCE [LARGE SCALE GENOMIC DNA]</scope>
    <source>
        <strain evidence="2 3">HS21</strain>
    </source>
</reference>
<proteinExistence type="predicted"/>
<accession>A0A3T1DAD7</accession>
<name>A0A3T1DAD7_9BACL</name>
<evidence type="ECO:0000256" key="1">
    <source>
        <dbReference type="SAM" id="Phobius"/>
    </source>
</evidence>
<dbReference type="OrthoDB" id="2516592at2"/>
<dbReference type="AlphaFoldDB" id="A0A3T1DAD7"/>
<dbReference type="SUPFAM" id="SSF69304">
    <property type="entry name" value="Tricorn protease N-terminal domain"/>
    <property type="match status" value="1"/>
</dbReference>
<keyword evidence="1" id="KW-0812">Transmembrane</keyword>
<keyword evidence="3" id="KW-1185">Reference proteome</keyword>
<feature type="transmembrane region" description="Helical" evidence="1">
    <location>
        <begin position="7"/>
        <end position="24"/>
    </location>
</feature>
<gene>
    <name evidence="2" type="ORF">KCTCHS21_43370</name>
</gene>
<sequence length="674" mass="76977">MMRRRLIILGITLVVLIGILFFVAKQNRSKLVPEATHTNEVKLFEVPFSQKGLDWNHDGEQDRLSIIMTEGVLVADSNPGPFEGEYYVGEFVAELTDLNGKVLQRLDLAPTFGEELRFRKGSFELVIDDYNGDNNPDFTIGQYASSNGNVYNIYTIRPDGIFMIGKDIFSTSSDYSIPLSKASPKSFLTRYYDNTGGSLIEATYQWDGDTFKKIAENRVEEIDPKELSLTITPNEYGFQLNFSNGYYVNERERVASGNTLAVPFTHIEDTGQNQALLRRVIGIIDLQDQKIVSTNVITDTNLSNSYDVSSALEVFGLLDEDKIVYSNVLNKAGSQTFNIEALNLRTSEIETLVVGAPTITNEIDSFALNWYSSLSKKLVFNKYHDGDIEVINLKTLSLEKFRNKYKHSWPTFKTAPSPDGSMFWYENKKLELIDLQENIIAQVPYPKGMINYPIWEWSKDSQYSALYYTSDNNPKHIMSSEEMIIIAPQGIRLFNKEGKEVASLKSDAKKDEYVDIAGWLPEYNSVLLRYFHLDRENGQKQDFAIADSAFKLYDIKQRRFFQLKTVQEPTDNTSPVLVESAIGSINGFLLDLNKRQIWEAPNSAYVIRSDQGVIYTISNDDVNRQSQISRIDVTNSKWDEKKLPFAIFSPKYVGQHWIMYEGYKFIDLAKLFQE</sequence>
<dbReference type="Proteomes" id="UP000289856">
    <property type="component" value="Chromosome"/>
</dbReference>
<evidence type="ECO:0000313" key="3">
    <source>
        <dbReference type="Proteomes" id="UP000289856"/>
    </source>
</evidence>
<evidence type="ECO:0000313" key="2">
    <source>
        <dbReference type="EMBL" id="BBI34938.1"/>
    </source>
</evidence>
<keyword evidence="1" id="KW-0472">Membrane</keyword>
<dbReference type="RefSeq" id="WP_130613101.1">
    <property type="nucleotide sequence ID" value="NZ_AP019400.1"/>
</dbReference>
<dbReference type="EMBL" id="AP019400">
    <property type="protein sequence ID" value="BBI34938.1"/>
    <property type="molecule type" value="Genomic_DNA"/>
</dbReference>
<protein>
    <submittedName>
        <fullName evidence="2">Uncharacterized protein</fullName>
    </submittedName>
</protein>
<organism evidence="2 3">
    <name type="scientific">Cohnella abietis</name>
    <dbReference type="NCBI Taxonomy" id="2507935"/>
    <lineage>
        <taxon>Bacteria</taxon>
        <taxon>Bacillati</taxon>
        <taxon>Bacillota</taxon>
        <taxon>Bacilli</taxon>
        <taxon>Bacillales</taxon>
        <taxon>Paenibacillaceae</taxon>
        <taxon>Cohnella</taxon>
    </lineage>
</organism>
<keyword evidence="1" id="KW-1133">Transmembrane helix</keyword>